<keyword evidence="8 11" id="KW-0548">Nucleotidyltransferase</keyword>
<dbReference type="InterPro" id="IPR027417">
    <property type="entry name" value="P-loop_NTPase"/>
</dbReference>
<name>S0FAZ3_9BACT</name>
<dbReference type="InterPro" id="IPR045085">
    <property type="entry name" value="HLD_clamp_pol_III_gamma_tau"/>
</dbReference>
<evidence type="ECO:0000256" key="5">
    <source>
        <dbReference type="ARBA" id="ARBA00022840"/>
    </source>
</evidence>
<dbReference type="GO" id="GO:0046872">
    <property type="term" value="F:metal ion binding"/>
    <property type="evidence" value="ECO:0007669"/>
    <property type="project" value="UniProtKB-KW"/>
</dbReference>
<keyword evidence="3 8" id="KW-0547">Nucleotide-binding</keyword>
<comment type="caution">
    <text evidence="11">The sequence shown here is derived from an EMBL/GenBank/DDBJ whole genome shotgun (WGS) entry which is preliminary data.</text>
</comment>
<evidence type="ECO:0000256" key="1">
    <source>
        <dbReference type="ARBA" id="ARBA00006360"/>
    </source>
</evidence>
<comment type="subunit">
    <text evidence="8">DNA polymerase III contains a core (composed of alpha, epsilon and theta chains) that associates with a tau subunit. This core dimerizes to form the POLIII' complex. PolIII' associates with the gamma complex (composed of gamma, delta, delta', psi and chi chains) and with the beta chain to form the complete DNA polymerase III complex.</text>
</comment>
<dbReference type="InterPro" id="IPR001270">
    <property type="entry name" value="ClpA/B"/>
</dbReference>
<keyword evidence="8" id="KW-0235">DNA replication</keyword>
<evidence type="ECO:0000259" key="10">
    <source>
        <dbReference type="SMART" id="SM00382"/>
    </source>
</evidence>
<evidence type="ECO:0000256" key="3">
    <source>
        <dbReference type="ARBA" id="ARBA00022741"/>
    </source>
</evidence>
<dbReference type="CDD" id="cd18137">
    <property type="entry name" value="HLD_clamp_pol_III_gamma_tau"/>
    <property type="match status" value="1"/>
</dbReference>
<evidence type="ECO:0000313" key="11">
    <source>
        <dbReference type="EMBL" id="EEF77260.1"/>
    </source>
</evidence>
<dbReference type="HOGENOM" id="CLU_006229_0_2_10"/>
<feature type="domain" description="AAA+ ATPase" evidence="10">
    <location>
        <begin position="53"/>
        <end position="196"/>
    </location>
</feature>
<dbReference type="AlphaFoldDB" id="S0FAZ3"/>
<evidence type="ECO:0000256" key="6">
    <source>
        <dbReference type="ARBA" id="ARBA00022932"/>
    </source>
</evidence>
<comment type="catalytic activity">
    <reaction evidence="7 8">
        <text>DNA(n) + a 2'-deoxyribonucleoside 5'-triphosphate = DNA(n+1) + diphosphate</text>
        <dbReference type="Rhea" id="RHEA:22508"/>
        <dbReference type="Rhea" id="RHEA-COMP:17339"/>
        <dbReference type="Rhea" id="RHEA-COMP:17340"/>
        <dbReference type="ChEBI" id="CHEBI:33019"/>
        <dbReference type="ChEBI" id="CHEBI:61560"/>
        <dbReference type="ChEBI" id="CHEBI:173112"/>
        <dbReference type="EC" id="2.7.7.7"/>
    </reaction>
</comment>
<dbReference type="SUPFAM" id="SSF52540">
    <property type="entry name" value="P-loop containing nucleoside triphosphate hydrolases"/>
    <property type="match status" value="1"/>
</dbReference>
<dbReference type="Proteomes" id="UP000014073">
    <property type="component" value="Unassembled WGS sequence"/>
</dbReference>
<keyword evidence="5 8" id="KW-0067">ATP-binding</keyword>
<dbReference type="Gene3D" id="3.40.50.300">
    <property type="entry name" value="P-loop containing nucleotide triphosphate hydrolases"/>
    <property type="match status" value="1"/>
</dbReference>
<dbReference type="EMBL" id="ACBW01000177">
    <property type="protein sequence ID" value="EEF77260.1"/>
    <property type="molecule type" value="Genomic_DNA"/>
</dbReference>
<dbReference type="GO" id="GO:0006261">
    <property type="term" value="P:DNA-templated DNA replication"/>
    <property type="evidence" value="ECO:0007669"/>
    <property type="project" value="TreeGrafter"/>
</dbReference>
<evidence type="ECO:0000256" key="2">
    <source>
        <dbReference type="ARBA" id="ARBA00022723"/>
    </source>
</evidence>
<comment type="similarity">
    <text evidence="1 8">Belongs to the DnaX/STICHEL family.</text>
</comment>
<proteinExistence type="inferred from homology"/>
<feature type="region of interest" description="Disordered" evidence="9">
    <location>
        <begin position="401"/>
        <end position="422"/>
    </location>
</feature>
<dbReference type="FunFam" id="1.10.8.60:FF:000013">
    <property type="entry name" value="DNA polymerase III subunit gamma/tau"/>
    <property type="match status" value="1"/>
</dbReference>
<dbReference type="NCBIfam" id="NF004046">
    <property type="entry name" value="PRK05563.1"/>
    <property type="match status" value="1"/>
</dbReference>
<keyword evidence="8 11" id="KW-0808">Transferase</keyword>
<comment type="function">
    <text evidence="8">DNA polymerase III is a complex, multichain enzyme responsible for most of the replicative synthesis in bacteria. This DNA polymerase also exhibits 3' to 5' exonuclease activity.</text>
</comment>
<dbReference type="GO" id="GO:0009360">
    <property type="term" value="C:DNA polymerase III complex"/>
    <property type="evidence" value="ECO:0007669"/>
    <property type="project" value="InterPro"/>
</dbReference>
<organism evidence="11 12">
    <name type="scientific">Phocaeicola coprophilus DSM 18228 = JCM 13818</name>
    <dbReference type="NCBI Taxonomy" id="547042"/>
    <lineage>
        <taxon>Bacteria</taxon>
        <taxon>Pseudomonadati</taxon>
        <taxon>Bacteroidota</taxon>
        <taxon>Bacteroidia</taxon>
        <taxon>Bacteroidales</taxon>
        <taxon>Bacteroidaceae</taxon>
        <taxon>Phocaeicola</taxon>
    </lineage>
</organism>
<protein>
    <recommendedName>
        <fullName evidence="8">DNA polymerase III subunit gamma/tau</fullName>
        <ecNumber evidence="8">2.7.7.7</ecNumber>
    </recommendedName>
</protein>
<dbReference type="NCBIfam" id="TIGR02397">
    <property type="entry name" value="dnaX_nterm"/>
    <property type="match status" value="1"/>
</dbReference>
<dbReference type="FunFam" id="3.40.50.300:FF:000014">
    <property type="entry name" value="DNA polymerase III subunit gamma/tau"/>
    <property type="match status" value="1"/>
</dbReference>
<evidence type="ECO:0000256" key="8">
    <source>
        <dbReference type="RuleBase" id="RU364063"/>
    </source>
</evidence>
<dbReference type="GO" id="GO:0005524">
    <property type="term" value="F:ATP binding"/>
    <property type="evidence" value="ECO:0007669"/>
    <property type="project" value="UniProtKB-KW"/>
</dbReference>
<dbReference type="InterPro" id="IPR003593">
    <property type="entry name" value="AAA+_ATPase"/>
</dbReference>
<keyword evidence="4" id="KW-0862">Zinc</keyword>
<dbReference type="PANTHER" id="PTHR11669">
    <property type="entry name" value="REPLICATION FACTOR C / DNA POLYMERASE III GAMMA-TAU SUBUNIT"/>
    <property type="match status" value="1"/>
</dbReference>
<dbReference type="eggNOG" id="COG2812">
    <property type="taxonomic scope" value="Bacteria"/>
</dbReference>
<dbReference type="InterPro" id="IPR012763">
    <property type="entry name" value="DNA_pol_III_sug/sutau_N"/>
</dbReference>
<keyword evidence="2" id="KW-0479">Metal-binding</keyword>
<dbReference type="Pfam" id="PF22608">
    <property type="entry name" value="DNAX_ATPase_lid"/>
    <property type="match status" value="1"/>
</dbReference>
<feature type="compositionally biased region" description="Low complexity" evidence="9">
    <location>
        <begin position="446"/>
        <end position="463"/>
    </location>
</feature>
<gene>
    <name evidence="8 11" type="primary">dnaX</name>
    <name evidence="11" type="ORF">BACCOPRO_02779</name>
</gene>
<evidence type="ECO:0000313" key="12">
    <source>
        <dbReference type="Proteomes" id="UP000014073"/>
    </source>
</evidence>
<dbReference type="EC" id="2.7.7.7" evidence="8"/>
<dbReference type="SUPFAM" id="SSF48019">
    <property type="entry name" value="post-AAA+ oligomerization domain-like"/>
    <property type="match status" value="1"/>
</dbReference>
<dbReference type="SMART" id="SM00382">
    <property type="entry name" value="AAA"/>
    <property type="match status" value="1"/>
</dbReference>
<dbReference type="PRINTS" id="PR00300">
    <property type="entry name" value="CLPPROTEASEA"/>
</dbReference>
<dbReference type="Pfam" id="PF13177">
    <property type="entry name" value="DNA_pol3_delta2"/>
    <property type="match status" value="1"/>
</dbReference>
<dbReference type="Gene3D" id="1.10.8.60">
    <property type="match status" value="1"/>
</dbReference>
<dbReference type="NCBIfam" id="NF011531">
    <property type="entry name" value="PRK14971.1"/>
    <property type="match status" value="1"/>
</dbReference>
<dbReference type="InterPro" id="IPR050238">
    <property type="entry name" value="DNA_Rep/Repair_Clamp_Loader"/>
</dbReference>
<dbReference type="InterPro" id="IPR008921">
    <property type="entry name" value="DNA_pol3_clamp-load_cplx_C"/>
</dbReference>
<keyword evidence="6 8" id="KW-0239">DNA-directed DNA polymerase</keyword>
<accession>S0FAZ3</accession>
<dbReference type="Gene3D" id="1.20.272.10">
    <property type="match status" value="1"/>
</dbReference>
<evidence type="ECO:0000256" key="4">
    <source>
        <dbReference type="ARBA" id="ARBA00022833"/>
    </source>
</evidence>
<dbReference type="STRING" id="547042.BACCOPRO_02779"/>
<keyword evidence="12" id="KW-1185">Reference proteome</keyword>
<dbReference type="GO" id="GO:0003677">
    <property type="term" value="F:DNA binding"/>
    <property type="evidence" value="ECO:0007669"/>
    <property type="project" value="InterPro"/>
</dbReference>
<dbReference type="GO" id="GO:0003887">
    <property type="term" value="F:DNA-directed DNA polymerase activity"/>
    <property type="evidence" value="ECO:0007669"/>
    <property type="project" value="UniProtKB-KW"/>
</dbReference>
<dbReference type="CDD" id="cd00009">
    <property type="entry name" value="AAA"/>
    <property type="match status" value="1"/>
</dbReference>
<reference evidence="11 12" key="1">
    <citation type="submission" date="2008-12" db="EMBL/GenBank/DDBJ databases">
        <authorList>
            <person name="Fulton L."/>
            <person name="Clifton S."/>
            <person name="Fulton B."/>
            <person name="Xu J."/>
            <person name="Minx P."/>
            <person name="Pepin K.H."/>
            <person name="Johnson M."/>
            <person name="Bhonagiri V."/>
            <person name="Nash W.E."/>
            <person name="Mardis E.R."/>
            <person name="Wilson R.K."/>
        </authorList>
    </citation>
    <scope>NUCLEOTIDE SEQUENCE [LARGE SCALE GENOMIC DNA]</scope>
    <source>
        <strain evidence="11 12">DSM 18228</strain>
    </source>
</reference>
<evidence type="ECO:0000256" key="9">
    <source>
        <dbReference type="SAM" id="MobiDB-lite"/>
    </source>
</evidence>
<feature type="region of interest" description="Disordered" evidence="9">
    <location>
        <begin position="438"/>
        <end position="474"/>
    </location>
</feature>
<dbReference type="PANTHER" id="PTHR11669:SF0">
    <property type="entry name" value="PROTEIN STICHEL-LIKE 2"/>
    <property type="match status" value="1"/>
</dbReference>
<evidence type="ECO:0000256" key="7">
    <source>
        <dbReference type="ARBA" id="ARBA00049244"/>
    </source>
</evidence>
<sequence length="641" mass="71925">MYFCERYEFKQLIRFMENYIVSARKYRPATFDTVVGQRALTTTLKNAIANQKLAHAYLFCGPRGVGKTTCARIFAKTINCLHPKEDGEACNECESCQAFNEQRSYNIHELDAASNNSVEDIRSLIEQVRIPPQIGKYKVYIIDEVHMLSQAAFNAFLKTLEEPPHHAIFILATTEKHKILPTILSRCQIYDFNRISVSDMVEHLESVALKEHVEAEPEALNVIAQKADGGMRDALSIFDQVVSFTNGHITYKSVIDNLNVLDYEYYFRLTDCFLENKVTECMLLFNDVLKKGFDGNHFITGLSSHLRDLLVSRDPATLPLLEVGASIRERYQAQAQKCTPQFLYKAMKLCNDCDLNYRLSKNKRLLVELTLIQVAQLTAEAEEPGQGRSPKQTLSPVFNQATAQAAQPATPKPQPAAGNYAAQPAGNYASTLQQPNASYRPAEPVQPATSAPSPQASAPGAGPMHANPLPKTSAEKKIPVMKAGSMGISIRRSQAPQTEKAAPAAQATAAIPQADANWEDYIFNEKDLNYYWREFAARLPKEEAANAGRMMNMQPQLLKDGVTFEVVVDNDIVQKYMQQLAPHIETHLRTQLHNRKIRMTVRVSAPNENIRAYSHVERFQMMSQKNPKLLKLKEALGLELS</sequence>